<feature type="domain" description="SCP" evidence="2">
    <location>
        <begin position="95"/>
        <end position="249"/>
    </location>
</feature>
<sequence>MKLLSVISFLLLACCPLVLCLTCSKSQYGPYDKPVEGVMTRDDRQDIVRMMTRNNLSIIETRNSECPELYKRYSADHTFCKVSTCDIISKGITDDDKKVILDVHNSLRSRLASGKEQRYRKLPSAANMMQMEWDDELARVAQALSNLCVFQHDDGSRCVESFSVGQNLLSSSSTVKNWNFTQNWYKDEVCFYFPQYINPFQYNGDYGHFTQFTWATSWKIGCGFTAYRENGKENSLYTCNYGPGGNTLTLVHYIEGEPCSKCPDNTGCSTEYPGLCKSKTEDGPQITRPSSQDFVLFCDFNKDDPKECANVKVTGSKQFSTRHIYMGDYKTVVLQAGESITMDLGEGQDGNGICPFFYGRFGPNDAKNSLGSKLEVVFKYKGSEAGRFSLKSQDVKFHIIGLHMTSAMKFEVSFVFQANEGAAPQYLDVKAWGITRGACKRGI</sequence>
<reference evidence="3" key="1">
    <citation type="submission" date="2016-10" db="EMBL/GenBank/DDBJ databases">
        <title>Venom proteomic and venom gland transcriptomic analyses of the scorpion Megacormus gertschi Diaz-Najera, 1966 (Scorpiones: Euscorpiidae: Megacorminae).</title>
        <authorList>
            <person name="Santibanez-Lopez C.E."/>
            <person name="Cid-Uribe J.I."/>
            <person name="Zamudio F.Z."/>
            <person name="Batista C.V."/>
            <person name="Ortiz E."/>
            <person name="Possani L.D."/>
        </authorList>
    </citation>
    <scope>NUCLEOTIDE SEQUENCE</scope>
    <source>
        <tissue evidence="3">Venom gland</tissue>
    </source>
</reference>
<dbReference type="Pfam" id="PF00188">
    <property type="entry name" value="CAP"/>
    <property type="match status" value="1"/>
</dbReference>
<dbReference type="PANTHER" id="PTHR10334">
    <property type="entry name" value="CYSTEINE-RICH SECRETORY PROTEIN-RELATED"/>
    <property type="match status" value="1"/>
</dbReference>
<evidence type="ECO:0000256" key="1">
    <source>
        <dbReference type="SAM" id="SignalP"/>
    </source>
</evidence>
<dbReference type="InterPro" id="IPR014044">
    <property type="entry name" value="CAP_dom"/>
</dbReference>
<protein>
    <submittedName>
        <fullName evidence="3">Putative CAP peptide</fullName>
    </submittedName>
</protein>
<dbReference type="AlphaFoldDB" id="A0A224X3L8"/>
<evidence type="ECO:0000313" key="3">
    <source>
        <dbReference type="EMBL" id="JAW07057.1"/>
    </source>
</evidence>
<keyword evidence="1" id="KW-0732">Signal</keyword>
<dbReference type="PRINTS" id="PR00837">
    <property type="entry name" value="V5TPXLIKE"/>
</dbReference>
<dbReference type="SMART" id="SM00198">
    <property type="entry name" value="SCP"/>
    <property type="match status" value="1"/>
</dbReference>
<dbReference type="Gene3D" id="3.40.33.10">
    <property type="entry name" value="CAP"/>
    <property type="match status" value="1"/>
</dbReference>
<feature type="chain" id="PRO_5013098593" evidence="1">
    <location>
        <begin position="21"/>
        <end position="443"/>
    </location>
</feature>
<dbReference type="InterPro" id="IPR035940">
    <property type="entry name" value="CAP_sf"/>
</dbReference>
<name>A0A224X3L8_9SCOR</name>
<dbReference type="EMBL" id="GFBG01000110">
    <property type="protein sequence ID" value="JAW07057.1"/>
    <property type="molecule type" value="Transcribed_RNA"/>
</dbReference>
<proteinExistence type="predicted"/>
<evidence type="ECO:0000259" key="2">
    <source>
        <dbReference type="SMART" id="SM00198"/>
    </source>
</evidence>
<dbReference type="InterPro" id="IPR001283">
    <property type="entry name" value="CRISP-related"/>
</dbReference>
<feature type="signal peptide" evidence="1">
    <location>
        <begin position="1"/>
        <end position="20"/>
    </location>
</feature>
<dbReference type="CDD" id="cd05380">
    <property type="entry name" value="CAP_euk"/>
    <property type="match status" value="1"/>
</dbReference>
<organism evidence="3">
    <name type="scientific">Megacormus gertschi</name>
    <dbReference type="NCBI Taxonomy" id="1843536"/>
    <lineage>
        <taxon>Eukaryota</taxon>
        <taxon>Metazoa</taxon>
        <taxon>Ecdysozoa</taxon>
        <taxon>Arthropoda</taxon>
        <taxon>Chelicerata</taxon>
        <taxon>Arachnida</taxon>
        <taxon>Scorpiones</taxon>
        <taxon>Iurida</taxon>
        <taxon>Chactoidea</taxon>
        <taxon>Euscorpiidae</taxon>
        <taxon>Megacorminae</taxon>
        <taxon>Megacormini</taxon>
        <taxon>Megacormus</taxon>
    </lineage>
</organism>
<dbReference type="SUPFAM" id="SSF55797">
    <property type="entry name" value="PR-1-like"/>
    <property type="match status" value="1"/>
</dbReference>
<accession>A0A224X3L8</accession>